<dbReference type="GeneID" id="54402938"/>
<evidence type="ECO:0008006" key="3">
    <source>
        <dbReference type="Google" id="ProtNLM"/>
    </source>
</evidence>
<keyword evidence="2" id="KW-1185">Reference proteome</keyword>
<dbReference type="PANTHER" id="PTHR42052">
    <property type="entry name" value="ABM DOMAIN-CONTAINING PROTEIN"/>
    <property type="match status" value="1"/>
</dbReference>
<dbReference type="OrthoDB" id="3542212at2759"/>
<dbReference type="EMBL" id="ML977502">
    <property type="protein sequence ID" value="KAF2131793.1"/>
    <property type="molecule type" value="Genomic_DNA"/>
</dbReference>
<evidence type="ECO:0000313" key="1">
    <source>
        <dbReference type="EMBL" id="KAF2131793.1"/>
    </source>
</evidence>
<dbReference type="RefSeq" id="XP_033526180.1">
    <property type="nucleotide sequence ID" value="XM_033662506.1"/>
</dbReference>
<dbReference type="Gene3D" id="3.30.70.100">
    <property type="match status" value="1"/>
</dbReference>
<evidence type="ECO:0000313" key="2">
    <source>
        <dbReference type="Proteomes" id="UP000799771"/>
    </source>
</evidence>
<dbReference type="Proteomes" id="UP000799771">
    <property type="component" value="Unassembled WGS sequence"/>
</dbReference>
<organism evidence="1 2">
    <name type="scientific">Dothidotthia symphoricarpi CBS 119687</name>
    <dbReference type="NCBI Taxonomy" id="1392245"/>
    <lineage>
        <taxon>Eukaryota</taxon>
        <taxon>Fungi</taxon>
        <taxon>Dikarya</taxon>
        <taxon>Ascomycota</taxon>
        <taxon>Pezizomycotina</taxon>
        <taxon>Dothideomycetes</taxon>
        <taxon>Pleosporomycetidae</taxon>
        <taxon>Pleosporales</taxon>
        <taxon>Dothidotthiaceae</taxon>
        <taxon>Dothidotthia</taxon>
    </lineage>
</organism>
<dbReference type="AlphaFoldDB" id="A0A6A6AKN7"/>
<name>A0A6A6AKN7_9PLEO</name>
<sequence>MPVTEIALCRMSADVTMDDPELRSKLAHARAVMENFTQRQFYLLQQVEDPTCFYIIGEWDSVDQHVNEFIPGSENQAILESLKDLMTLEWLLHLDVPHADLPLPKTDAEREKIIHGGMLLCIMRTFIAAGKKDRYQDILEVNNPIMQQHVTGGKIGNGWRIDKWLDKDESFLFIPWESSEQYLEFKASWNLSSFADFQQYVNGVEFKHARILDI</sequence>
<accession>A0A6A6AKN7</accession>
<reference evidence="1" key="1">
    <citation type="journal article" date="2020" name="Stud. Mycol.">
        <title>101 Dothideomycetes genomes: a test case for predicting lifestyles and emergence of pathogens.</title>
        <authorList>
            <person name="Haridas S."/>
            <person name="Albert R."/>
            <person name="Binder M."/>
            <person name="Bloem J."/>
            <person name="Labutti K."/>
            <person name="Salamov A."/>
            <person name="Andreopoulos B."/>
            <person name="Baker S."/>
            <person name="Barry K."/>
            <person name="Bills G."/>
            <person name="Bluhm B."/>
            <person name="Cannon C."/>
            <person name="Castanera R."/>
            <person name="Culley D."/>
            <person name="Daum C."/>
            <person name="Ezra D."/>
            <person name="Gonzalez J."/>
            <person name="Henrissat B."/>
            <person name="Kuo A."/>
            <person name="Liang C."/>
            <person name="Lipzen A."/>
            <person name="Lutzoni F."/>
            <person name="Magnuson J."/>
            <person name="Mondo S."/>
            <person name="Nolan M."/>
            <person name="Ohm R."/>
            <person name="Pangilinan J."/>
            <person name="Park H.-J."/>
            <person name="Ramirez L."/>
            <person name="Alfaro M."/>
            <person name="Sun H."/>
            <person name="Tritt A."/>
            <person name="Yoshinaga Y."/>
            <person name="Zwiers L.-H."/>
            <person name="Turgeon B."/>
            <person name="Goodwin S."/>
            <person name="Spatafora J."/>
            <person name="Crous P."/>
            <person name="Grigoriev I."/>
        </authorList>
    </citation>
    <scope>NUCLEOTIDE SEQUENCE</scope>
    <source>
        <strain evidence="1">CBS 119687</strain>
    </source>
</reference>
<gene>
    <name evidence="1" type="ORF">P153DRAFT_202952</name>
</gene>
<dbReference type="PANTHER" id="PTHR42052:SF1">
    <property type="entry name" value="ABM DOMAIN-CONTAINING PROTEIN"/>
    <property type="match status" value="1"/>
</dbReference>
<protein>
    <recommendedName>
        <fullName evidence="3">ABM domain-containing protein</fullName>
    </recommendedName>
</protein>
<proteinExistence type="predicted"/>